<feature type="chain" id="PRO_5040467321" evidence="2">
    <location>
        <begin position="18"/>
        <end position="107"/>
    </location>
</feature>
<feature type="signal peptide" evidence="2">
    <location>
        <begin position="1"/>
        <end position="17"/>
    </location>
</feature>
<dbReference type="RefSeq" id="XP_043161675.1">
    <property type="nucleotide sequence ID" value="XM_043305740.1"/>
</dbReference>
<evidence type="ECO:0000256" key="1">
    <source>
        <dbReference type="SAM" id="MobiDB-lite"/>
    </source>
</evidence>
<proteinExistence type="predicted"/>
<name>A0A9P3BNE4_9EURO</name>
<reference evidence="3 4" key="1">
    <citation type="submission" date="2018-10" db="EMBL/GenBank/DDBJ databases">
        <title>Pan-genome distribution and transcriptional activeness of fungal secondary metabolism genes in Aspergillus section Fumigati.</title>
        <authorList>
            <person name="Takahashi H."/>
            <person name="Umemura M."/>
            <person name="Ninomiya A."/>
            <person name="Kusuya Y."/>
            <person name="Urayama S."/>
            <person name="Shimizu M."/>
            <person name="Watanabe A."/>
            <person name="Kamei K."/>
            <person name="Yaguchi T."/>
            <person name="Hagiwara D."/>
        </authorList>
    </citation>
    <scope>NUCLEOTIDE SEQUENCE [LARGE SCALE GENOMIC DNA]</scope>
    <source>
        <strain evidence="3 4">IFM 55266</strain>
    </source>
</reference>
<dbReference type="AlphaFoldDB" id="A0A9P3BNE4"/>
<evidence type="ECO:0000313" key="3">
    <source>
        <dbReference type="EMBL" id="GIJ90929.1"/>
    </source>
</evidence>
<dbReference type="Proteomes" id="UP001043456">
    <property type="component" value="Unassembled WGS sequence"/>
</dbReference>
<feature type="region of interest" description="Disordered" evidence="1">
    <location>
        <begin position="74"/>
        <end position="107"/>
    </location>
</feature>
<accession>A0A9P3BNE4</accession>
<protein>
    <submittedName>
        <fullName evidence="3">Uncharacterized protein</fullName>
    </submittedName>
</protein>
<gene>
    <name evidence="3" type="ORF">Asppvi_009894</name>
</gene>
<evidence type="ECO:0000256" key="2">
    <source>
        <dbReference type="SAM" id="SignalP"/>
    </source>
</evidence>
<sequence>MRFSFLSAVALASGSIAQNCNPGADYCGWFLSNNLGWTNIPDETGLWLCNDAGESASYIEHCRFNCTGPNAHCPSSATTTTTTTTSTTSTSSSTTTTTTKYTGKPGF</sequence>
<comment type="caution">
    <text evidence="3">The sequence shown here is derived from an EMBL/GenBank/DDBJ whole genome shotgun (WGS) entry which is preliminary data.</text>
</comment>
<dbReference type="EMBL" id="BHVY01000007">
    <property type="protein sequence ID" value="GIJ90929.1"/>
    <property type="molecule type" value="Genomic_DNA"/>
</dbReference>
<keyword evidence="2" id="KW-0732">Signal</keyword>
<evidence type="ECO:0000313" key="4">
    <source>
        <dbReference type="Proteomes" id="UP001043456"/>
    </source>
</evidence>
<feature type="compositionally biased region" description="Low complexity" evidence="1">
    <location>
        <begin position="75"/>
        <end position="99"/>
    </location>
</feature>
<dbReference type="OrthoDB" id="4508658at2759"/>
<organism evidence="3 4">
    <name type="scientific">Aspergillus pseudoviridinutans</name>
    <dbReference type="NCBI Taxonomy" id="1517512"/>
    <lineage>
        <taxon>Eukaryota</taxon>
        <taxon>Fungi</taxon>
        <taxon>Dikarya</taxon>
        <taxon>Ascomycota</taxon>
        <taxon>Pezizomycotina</taxon>
        <taxon>Eurotiomycetes</taxon>
        <taxon>Eurotiomycetidae</taxon>
        <taxon>Eurotiales</taxon>
        <taxon>Aspergillaceae</taxon>
        <taxon>Aspergillus</taxon>
        <taxon>Aspergillus subgen. Fumigati</taxon>
    </lineage>
</organism>
<keyword evidence="4" id="KW-1185">Reference proteome</keyword>
<dbReference type="GeneID" id="67008504"/>